<dbReference type="Pfam" id="PF00512">
    <property type="entry name" value="HisKA"/>
    <property type="match status" value="1"/>
</dbReference>
<dbReference type="InterPro" id="IPR036097">
    <property type="entry name" value="HisK_dim/P_sf"/>
</dbReference>
<comment type="catalytic activity">
    <reaction evidence="1">
        <text>ATP + protein L-histidine = ADP + protein N-phospho-L-histidine.</text>
        <dbReference type="EC" id="2.7.13.3"/>
    </reaction>
</comment>
<feature type="domain" description="Histidine kinase" evidence="6">
    <location>
        <begin position="707"/>
        <end position="921"/>
    </location>
</feature>
<dbReference type="PANTHER" id="PTHR43547:SF2">
    <property type="entry name" value="HYBRID SIGNAL TRANSDUCTION HISTIDINE KINASE C"/>
    <property type="match status" value="1"/>
</dbReference>
<dbReference type="InterPro" id="IPR011006">
    <property type="entry name" value="CheY-like_superfamily"/>
</dbReference>
<keyword evidence="5" id="KW-1133">Transmembrane helix</keyword>
<evidence type="ECO:0000313" key="9">
    <source>
        <dbReference type="EMBL" id="ABM32484.1"/>
    </source>
</evidence>
<dbReference type="Gene3D" id="1.10.287.130">
    <property type="match status" value="1"/>
</dbReference>
<dbReference type="SMART" id="SM00086">
    <property type="entry name" value="PAC"/>
    <property type="match status" value="2"/>
</dbReference>
<dbReference type="CDD" id="cd18773">
    <property type="entry name" value="PDC1_HK_sensor"/>
    <property type="match status" value="1"/>
</dbReference>
<dbReference type="Pfam" id="PF02518">
    <property type="entry name" value="HATPase_c"/>
    <property type="match status" value="1"/>
</dbReference>
<evidence type="ECO:0000256" key="4">
    <source>
        <dbReference type="PROSITE-ProRule" id="PRU00169"/>
    </source>
</evidence>
<keyword evidence="5" id="KW-0812">Transmembrane</keyword>
<dbReference type="InterPro" id="IPR004358">
    <property type="entry name" value="Sig_transdc_His_kin-like_C"/>
</dbReference>
<dbReference type="Pfam" id="PF00072">
    <property type="entry name" value="Response_reg"/>
    <property type="match status" value="1"/>
</dbReference>
<evidence type="ECO:0000259" key="6">
    <source>
        <dbReference type="PROSITE" id="PS50109"/>
    </source>
</evidence>
<dbReference type="Proteomes" id="UP000002596">
    <property type="component" value="Chromosome"/>
</dbReference>
<dbReference type="EC" id="2.7.13.3" evidence="2"/>
<feature type="transmembrane region" description="Helical" evidence="5">
    <location>
        <begin position="75"/>
        <end position="96"/>
    </location>
</feature>
<reference evidence="9" key="1">
    <citation type="submission" date="2006-12" db="EMBL/GenBank/DDBJ databases">
        <title>Complete sequence of Acidovorax avenae subsp. citrulli AAC00-1.</title>
        <authorList>
            <consortium name="US DOE Joint Genome Institute"/>
            <person name="Copeland A."/>
            <person name="Lucas S."/>
            <person name="Lapidus A."/>
            <person name="Barry K."/>
            <person name="Detter J.C."/>
            <person name="Glavina del Rio T."/>
            <person name="Dalin E."/>
            <person name="Tice H."/>
            <person name="Pitluck S."/>
            <person name="Kiss H."/>
            <person name="Brettin T."/>
            <person name="Bruce D."/>
            <person name="Han C."/>
            <person name="Tapia R."/>
            <person name="Gilna P."/>
            <person name="Schmutz J."/>
            <person name="Larimer F."/>
            <person name="Land M."/>
            <person name="Hauser L."/>
            <person name="Kyrpides N."/>
            <person name="Kim E."/>
            <person name="Stahl D."/>
            <person name="Richardson P."/>
        </authorList>
    </citation>
    <scope>NUCLEOTIDE SEQUENCE</scope>
    <source>
        <strain evidence="9">AAC00-1</strain>
    </source>
</reference>
<evidence type="ECO:0000256" key="5">
    <source>
        <dbReference type="SAM" id="Phobius"/>
    </source>
</evidence>
<dbReference type="SMART" id="SM00387">
    <property type="entry name" value="HATPase_c"/>
    <property type="match status" value="1"/>
</dbReference>
<feature type="domain" description="PAC" evidence="8">
    <location>
        <begin position="629"/>
        <end position="682"/>
    </location>
</feature>
<dbReference type="SUPFAM" id="SSF55874">
    <property type="entry name" value="ATPase domain of HSP90 chaperone/DNA topoisomerase II/histidine kinase"/>
    <property type="match status" value="1"/>
</dbReference>
<evidence type="ECO:0000259" key="7">
    <source>
        <dbReference type="PROSITE" id="PS50110"/>
    </source>
</evidence>
<dbReference type="Gene3D" id="3.30.565.10">
    <property type="entry name" value="Histidine kinase-like ATPase, C-terminal domain"/>
    <property type="match status" value="1"/>
</dbReference>
<dbReference type="InterPro" id="IPR003594">
    <property type="entry name" value="HATPase_dom"/>
</dbReference>
<dbReference type="CDD" id="cd00075">
    <property type="entry name" value="HATPase"/>
    <property type="match status" value="1"/>
</dbReference>
<dbReference type="PROSITE" id="PS50109">
    <property type="entry name" value="HIS_KIN"/>
    <property type="match status" value="1"/>
</dbReference>
<proteinExistence type="predicted"/>
<dbReference type="eggNOG" id="COG0745">
    <property type="taxonomic scope" value="Bacteria"/>
</dbReference>
<dbReference type="InterPro" id="IPR000700">
    <property type="entry name" value="PAS-assoc_C"/>
</dbReference>
<dbReference type="HOGENOM" id="CLU_000445_114_21_4"/>
<dbReference type="CDD" id="cd18774">
    <property type="entry name" value="PDC2_HK_sensor"/>
    <property type="match status" value="1"/>
</dbReference>
<dbReference type="InterPro" id="IPR035965">
    <property type="entry name" value="PAS-like_dom_sf"/>
</dbReference>
<feature type="domain" description="Response regulatory" evidence="7">
    <location>
        <begin position="943"/>
        <end position="1057"/>
    </location>
</feature>
<dbReference type="SUPFAM" id="SSF47384">
    <property type="entry name" value="Homodimeric domain of signal transducing histidine kinase"/>
    <property type="match status" value="1"/>
</dbReference>
<dbReference type="CDD" id="cd00082">
    <property type="entry name" value="HisKA"/>
    <property type="match status" value="1"/>
</dbReference>
<dbReference type="PANTHER" id="PTHR43547">
    <property type="entry name" value="TWO-COMPONENT HISTIDINE KINASE"/>
    <property type="match status" value="1"/>
</dbReference>
<dbReference type="Gene3D" id="3.30.450.20">
    <property type="entry name" value="PAS domain"/>
    <property type="match status" value="3"/>
</dbReference>
<keyword evidence="5" id="KW-0472">Membrane</keyword>
<dbReference type="SMR" id="A1TNE6"/>
<dbReference type="SMART" id="SM00388">
    <property type="entry name" value="HisKA"/>
    <property type="match status" value="1"/>
</dbReference>
<dbReference type="InterPro" id="IPR003661">
    <property type="entry name" value="HisK_dim/P_dom"/>
</dbReference>
<name>A1TNE6_PARC0</name>
<keyword evidence="9" id="KW-0808">Transferase</keyword>
<dbReference type="SMART" id="SM00448">
    <property type="entry name" value="REC"/>
    <property type="match status" value="1"/>
</dbReference>
<dbReference type="InterPro" id="IPR001610">
    <property type="entry name" value="PAC"/>
</dbReference>
<accession>A1TNE6</accession>
<dbReference type="Gene3D" id="2.10.70.100">
    <property type="match status" value="1"/>
</dbReference>
<evidence type="ECO:0000256" key="2">
    <source>
        <dbReference type="ARBA" id="ARBA00012438"/>
    </source>
</evidence>
<dbReference type="PROSITE" id="PS50110">
    <property type="entry name" value="RESPONSE_REGULATORY"/>
    <property type="match status" value="1"/>
</dbReference>
<dbReference type="PROSITE" id="PS50113">
    <property type="entry name" value="PAC"/>
    <property type="match status" value="1"/>
</dbReference>
<dbReference type="Gene3D" id="3.40.50.2300">
    <property type="match status" value="1"/>
</dbReference>
<dbReference type="InterPro" id="IPR001789">
    <property type="entry name" value="Sig_transdc_resp-reg_receiver"/>
</dbReference>
<evidence type="ECO:0000256" key="3">
    <source>
        <dbReference type="ARBA" id="ARBA00022553"/>
    </source>
</evidence>
<dbReference type="eggNOG" id="COG2205">
    <property type="taxonomic scope" value="Bacteria"/>
</dbReference>
<evidence type="ECO:0000256" key="1">
    <source>
        <dbReference type="ARBA" id="ARBA00000085"/>
    </source>
</evidence>
<keyword evidence="3 4" id="KW-0597">Phosphoprotein</keyword>
<sequence length="1057" mass="113877">MQCGCADAVNAPSWRRTLLRDGINCGNYCMAQHTESSLPPSGPDVDADIMEARRDSGRTRGLPGWSERAWPSASLRTYLVAMILAATLPIALLLTYKVSADLVQARSRLQSVLGHSAAGLAQTVTLDMASTVDALLALERTDALRSGQPSALERWLRQRPPMKPQWHSVFLATADGRIVFDTARPEGDPAQDAAIEALARKASSEQRAALSESAPVDSARAEVALVVPVRLAGADGHVLGARMDAHAWQRLLSTSAPPEGGFIALVDARQNVVAAAGHLARGRQLLPTGVDRVQARMGDDGIAEPAVAAWRPVAHYGWQVSVGAPAVPIEAAERATVLSAIATMGACLVLGVALAFLLAWRIAQPLQMLARAQRLPPSMRIPVREIALLRDALWTAQRRDATTRQRLQAKAAEFEALFENTPIGLAFADGAHCGHVVLNPVMRGLLGVADDEDSRETPARIFRGGKELAPEEQPLMLACRLAQPVGPMELEIRVPGRAPMSVVASAVPLLDEQGRPRGALSAVTDITELLQVMALWLAADRKRQEKQSLIDLACEAGYVGFFEYRFRPSELVWTAGQEGLFGRDPAAPPPDGRAPPPGLRAWSALVHADDRARLRRSLARALRTRSARAQLEYRIAAAPDEAPRWLSSRLLLRYGTGGRPEQVVGITVDVTEQKNAERRRALQSEQEQAARRQAEAASRAKDEFLTMLSHELRNPLAAIAAASDVLSTGAGGAETTSQALGIIQRQTQHLASMMRDLLDVSRVLRGSAVLARRPTDLAERVRSVRESLYVGGTMQRHAWTFDLQPAWINGDATRIEQVIVNLLQNAIKYTPEGRSIDVSVACSGDEAVLSVADGGDGIDEDLLPHIFDLFRQGERMLDRQDGGLGVGLTLVQHLVEQHGGTIDVATSAEGTVFTVRWPRVAPGSAAAAPSDAVAGRPRGPSRRIVVVEDNADMLRSVNAYLLGRGHTVRTAEDGLDGLVLIIAERPDVAIVDIGLPGVDGYEVALRARAAGYAGRMVAVSGYGQAQDISKARKAGFDEYLVKPITMEQLQNAMDRMP</sequence>
<dbReference type="SUPFAM" id="SSF52172">
    <property type="entry name" value="CheY-like"/>
    <property type="match status" value="1"/>
</dbReference>
<organism evidence="9 10">
    <name type="scientific">Paracidovorax citrulli (strain AAC00-1)</name>
    <name type="common">Acidovorax citrulli</name>
    <dbReference type="NCBI Taxonomy" id="397945"/>
    <lineage>
        <taxon>Bacteria</taxon>
        <taxon>Pseudomonadati</taxon>
        <taxon>Pseudomonadota</taxon>
        <taxon>Betaproteobacteria</taxon>
        <taxon>Burkholderiales</taxon>
        <taxon>Comamonadaceae</taxon>
        <taxon>Paracidovorax</taxon>
    </lineage>
</organism>
<evidence type="ECO:0000259" key="8">
    <source>
        <dbReference type="PROSITE" id="PS50113"/>
    </source>
</evidence>
<feature type="transmembrane region" description="Helical" evidence="5">
    <location>
        <begin position="337"/>
        <end position="360"/>
    </location>
</feature>
<dbReference type="SUPFAM" id="SSF55785">
    <property type="entry name" value="PYP-like sensor domain (PAS domain)"/>
    <property type="match status" value="2"/>
</dbReference>
<dbReference type="STRING" id="397945.Aave_1900"/>
<dbReference type="PRINTS" id="PR00344">
    <property type="entry name" value="BCTRLSENSOR"/>
</dbReference>
<keyword evidence="9" id="KW-0418">Kinase</keyword>
<dbReference type="InterPro" id="IPR005467">
    <property type="entry name" value="His_kinase_dom"/>
</dbReference>
<protein>
    <recommendedName>
        <fullName evidence="2">histidine kinase</fullName>
        <ecNumber evidence="2">2.7.13.3</ecNumber>
    </recommendedName>
</protein>
<dbReference type="EMBL" id="CP000512">
    <property type="protein sequence ID" value="ABM32484.1"/>
    <property type="molecule type" value="Genomic_DNA"/>
</dbReference>
<evidence type="ECO:0000313" key="10">
    <source>
        <dbReference type="Proteomes" id="UP000002596"/>
    </source>
</evidence>
<dbReference type="InterPro" id="IPR013655">
    <property type="entry name" value="PAS_fold_3"/>
</dbReference>
<dbReference type="GO" id="GO:0000155">
    <property type="term" value="F:phosphorelay sensor kinase activity"/>
    <property type="evidence" value="ECO:0007669"/>
    <property type="project" value="InterPro"/>
</dbReference>
<dbReference type="Pfam" id="PF08447">
    <property type="entry name" value="PAS_3"/>
    <property type="match status" value="1"/>
</dbReference>
<dbReference type="KEGG" id="aav:Aave_1900"/>
<feature type="modified residue" description="4-aspartylphosphate" evidence="4">
    <location>
        <position position="992"/>
    </location>
</feature>
<dbReference type="InterPro" id="IPR036890">
    <property type="entry name" value="HATPase_C_sf"/>
</dbReference>
<gene>
    <name evidence="9" type="ordered locus">Aave_1900</name>
</gene>
<dbReference type="AlphaFoldDB" id="A1TNE6"/>